<protein>
    <submittedName>
        <fullName evidence="2">Uncharacterized protein</fullName>
    </submittedName>
</protein>
<gene>
    <name evidence="2" type="ORF">CYNAS_LOCUS21901</name>
</gene>
<keyword evidence="3" id="KW-1185">Reference proteome</keyword>
<dbReference type="AlphaFoldDB" id="A0AA36MHN6"/>
<evidence type="ECO:0000313" key="3">
    <source>
        <dbReference type="Proteomes" id="UP001176961"/>
    </source>
</evidence>
<reference evidence="2" key="1">
    <citation type="submission" date="2023-07" db="EMBL/GenBank/DDBJ databases">
        <authorList>
            <consortium name="CYATHOMIX"/>
        </authorList>
    </citation>
    <scope>NUCLEOTIDE SEQUENCE</scope>
    <source>
        <strain evidence="2">N/A</strain>
    </source>
</reference>
<evidence type="ECO:0000256" key="1">
    <source>
        <dbReference type="SAM" id="Phobius"/>
    </source>
</evidence>
<organism evidence="2 3">
    <name type="scientific">Cylicocyclus nassatus</name>
    <name type="common">Nematode worm</name>
    <dbReference type="NCBI Taxonomy" id="53992"/>
    <lineage>
        <taxon>Eukaryota</taxon>
        <taxon>Metazoa</taxon>
        <taxon>Ecdysozoa</taxon>
        <taxon>Nematoda</taxon>
        <taxon>Chromadorea</taxon>
        <taxon>Rhabditida</taxon>
        <taxon>Rhabditina</taxon>
        <taxon>Rhabditomorpha</taxon>
        <taxon>Strongyloidea</taxon>
        <taxon>Strongylidae</taxon>
        <taxon>Cylicocyclus</taxon>
    </lineage>
</organism>
<comment type="caution">
    <text evidence="2">The sequence shown here is derived from an EMBL/GenBank/DDBJ whole genome shotgun (WGS) entry which is preliminary data.</text>
</comment>
<dbReference type="EMBL" id="CATQJL010000326">
    <property type="protein sequence ID" value="CAJ0609918.1"/>
    <property type="molecule type" value="Genomic_DNA"/>
</dbReference>
<sequence>MPERNRTFLNISGLHDCMFVPVESTSGPAHPMPSTKEITIVCLLFVAVIVFQVYVFLKLDDPQNSVEEIDKERREEERRRRNDLLMKALSAF</sequence>
<proteinExistence type="predicted"/>
<name>A0AA36MHN6_CYLNA</name>
<keyword evidence="1" id="KW-1133">Transmembrane helix</keyword>
<keyword evidence="1" id="KW-0812">Transmembrane</keyword>
<feature type="transmembrane region" description="Helical" evidence="1">
    <location>
        <begin position="38"/>
        <end position="57"/>
    </location>
</feature>
<dbReference type="Proteomes" id="UP001176961">
    <property type="component" value="Unassembled WGS sequence"/>
</dbReference>
<evidence type="ECO:0000313" key="2">
    <source>
        <dbReference type="EMBL" id="CAJ0609918.1"/>
    </source>
</evidence>
<accession>A0AA36MHN6</accession>
<keyword evidence="1" id="KW-0472">Membrane</keyword>